<accession>A0AA36DJC3</accession>
<evidence type="ECO:0000313" key="2">
    <source>
        <dbReference type="Proteomes" id="UP001176961"/>
    </source>
</evidence>
<comment type="caution">
    <text evidence="1">The sequence shown here is derived from an EMBL/GenBank/DDBJ whole genome shotgun (WGS) entry which is preliminary data.</text>
</comment>
<protein>
    <submittedName>
        <fullName evidence="1">Uncharacterized protein</fullName>
    </submittedName>
</protein>
<gene>
    <name evidence="1" type="ORF">CYNAS_LOCUS646</name>
</gene>
<evidence type="ECO:0000313" key="1">
    <source>
        <dbReference type="EMBL" id="CAJ0588663.1"/>
    </source>
</evidence>
<reference evidence="1" key="1">
    <citation type="submission" date="2023-07" db="EMBL/GenBank/DDBJ databases">
        <authorList>
            <consortium name="CYATHOMIX"/>
        </authorList>
    </citation>
    <scope>NUCLEOTIDE SEQUENCE</scope>
    <source>
        <strain evidence="1">N/A</strain>
    </source>
</reference>
<proteinExistence type="predicted"/>
<dbReference type="Proteomes" id="UP001176961">
    <property type="component" value="Unassembled WGS sequence"/>
</dbReference>
<dbReference type="AlphaFoldDB" id="A0AA36DJC3"/>
<dbReference type="EMBL" id="CATQJL010000001">
    <property type="protein sequence ID" value="CAJ0588663.1"/>
    <property type="molecule type" value="Genomic_DNA"/>
</dbReference>
<sequence length="107" mass="12344">MSPHLNIKRMLSVLIGLPFLLVVGASFFEKDMHKIGQQVYKFIAFPTPPPIPKYEMPKRTARGPFSKRALSRDDPWFTPEETIILGPPLKLPFSSFDRSKLIKMTKW</sequence>
<name>A0AA36DJC3_CYLNA</name>
<organism evidence="1 2">
    <name type="scientific">Cylicocyclus nassatus</name>
    <name type="common">Nematode worm</name>
    <dbReference type="NCBI Taxonomy" id="53992"/>
    <lineage>
        <taxon>Eukaryota</taxon>
        <taxon>Metazoa</taxon>
        <taxon>Ecdysozoa</taxon>
        <taxon>Nematoda</taxon>
        <taxon>Chromadorea</taxon>
        <taxon>Rhabditida</taxon>
        <taxon>Rhabditina</taxon>
        <taxon>Rhabditomorpha</taxon>
        <taxon>Strongyloidea</taxon>
        <taxon>Strongylidae</taxon>
        <taxon>Cylicocyclus</taxon>
    </lineage>
</organism>
<keyword evidence="2" id="KW-1185">Reference proteome</keyword>